<dbReference type="GO" id="GO:0006799">
    <property type="term" value="P:polyphosphate biosynthetic process"/>
    <property type="evidence" value="ECO:0007669"/>
    <property type="project" value="UniProtKB-ARBA"/>
</dbReference>
<dbReference type="AlphaFoldDB" id="A0A2P5HQY7"/>
<dbReference type="Proteomes" id="UP000094444">
    <property type="component" value="Unassembled WGS sequence"/>
</dbReference>
<organism evidence="9 10">
    <name type="scientific">Diaporthe helianthi</name>
    <dbReference type="NCBI Taxonomy" id="158607"/>
    <lineage>
        <taxon>Eukaryota</taxon>
        <taxon>Fungi</taxon>
        <taxon>Dikarya</taxon>
        <taxon>Ascomycota</taxon>
        <taxon>Pezizomycotina</taxon>
        <taxon>Sordariomycetes</taxon>
        <taxon>Sordariomycetidae</taxon>
        <taxon>Diaporthales</taxon>
        <taxon>Diaporthaceae</taxon>
        <taxon>Diaporthe</taxon>
    </lineage>
</organism>
<feature type="region of interest" description="Disordered" evidence="6">
    <location>
        <begin position="339"/>
        <end position="361"/>
    </location>
</feature>
<keyword evidence="5 7" id="KW-0472">Membrane</keyword>
<keyword evidence="3 7" id="KW-0812">Transmembrane</keyword>
<evidence type="ECO:0000256" key="2">
    <source>
        <dbReference type="ARBA" id="ARBA00022554"/>
    </source>
</evidence>
<protein>
    <submittedName>
        <fullName evidence="9">SPX domain-containing protein</fullName>
    </submittedName>
</protein>
<feature type="transmembrane region" description="Helical" evidence="7">
    <location>
        <begin position="405"/>
        <end position="429"/>
    </location>
</feature>
<dbReference type="InterPro" id="IPR051572">
    <property type="entry name" value="VTC_Complex_Subunit"/>
</dbReference>
<feature type="region of interest" description="Disordered" evidence="6">
    <location>
        <begin position="198"/>
        <end position="241"/>
    </location>
</feature>
<dbReference type="CDD" id="cd14474">
    <property type="entry name" value="SPX_YDR089W"/>
    <property type="match status" value="1"/>
</dbReference>
<accession>A0A2P5HQY7</accession>
<comment type="caution">
    <text evidence="9">The sequence shown here is derived from an EMBL/GenBank/DDBJ whole genome shotgun (WGS) entry which is preliminary data.</text>
</comment>
<evidence type="ECO:0000256" key="6">
    <source>
        <dbReference type="SAM" id="MobiDB-lite"/>
    </source>
</evidence>
<proteinExistence type="predicted"/>
<dbReference type="InParanoid" id="A0A2P5HQY7"/>
<feature type="transmembrane region" description="Helical" evidence="7">
    <location>
        <begin position="474"/>
        <end position="494"/>
    </location>
</feature>
<dbReference type="InterPro" id="IPR004331">
    <property type="entry name" value="SPX_dom"/>
</dbReference>
<evidence type="ECO:0000256" key="3">
    <source>
        <dbReference type="ARBA" id="ARBA00022692"/>
    </source>
</evidence>
<name>A0A2P5HQY7_DIAHE</name>
<dbReference type="GO" id="GO:0005774">
    <property type="term" value="C:vacuolar membrane"/>
    <property type="evidence" value="ECO:0007669"/>
    <property type="project" value="UniProtKB-SubCell"/>
</dbReference>
<keyword evidence="2" id="KW-0926">Vacuole</keyword>
<reference evidence="9" key="1">
    <citation type="submission" date="2017-09" db="EMBL/GenBank/DDBJ databases">
        <title>Polyketide synthases of a Diaporthe helianthi virulent isolate.</title>
        <authorList>
            <person name="Baroncelli R."/>
        </authorList>
    </citation>
    <scope>NUCLEOTIDE SEQUENCE [LARGE SCALE GENOMIC DNA]</scope>
    <source>
        <strain evidence="9">7/96</strain>
    </source>
</reference>
<evidence type="ECO:0000256" key="5">
    <source>
        <dbReference type="ARBA" id="ARBA00023136"/>
    </source>
</evidence>
<dbReference type="PANTHER" id="PTHR46140:SF1">
    <property type="entry name" value="VACUOLAR TRANSPORTER CHAPERONE COMPLEX SUBUNIT 4-RELATED"/>
    <property type="match status" value="1"/>
</dbReference>
<dbReference type="PROSITE" id="PS51382">
    <property type="entry name" value="SPX"/>
    <property type="match status" value="1"/>
</dbReference>
<feature type="transmembrane region" description="Helical" evidence="7">
    <location>
        <begin position="441"/>
        <end position="462"/>
    </location>
</feature>
<evidence type="ECO:0000256" key="7">
    <source>
        <dbReference type="SAM" id="Phobius"/>
    </source>
</evidence>
<evidence type="ECO:0000259" key="8">
    <source>
        <dbReference type="PROSITE" id="PS51382"/>
    </source>
</evidence>
<sequence length="500" mass="55640">MKYGQNFEKESVPEWSLHNIDYNSLKHFIKANTTRDQAKAIAIPGQPDTHLAKVEDELYNELCAQHDSAGLFVSAKADEITRRLQHLSSQVQRLITRCKDEDPARFPRKTQRRFIRLERDVLKCGNDIQDLRRFVSAQSIAFRKILKKYRKWTGSSTLGNRFRDDVLTQPKTFTRRDFHPLQQAYDELLSIIQASAPVQSYPESPSTDDSSHSGSSDNPRQSVRRVTIHAGPPETRTFNYPSRQAGYWNEYENGSENGDAGEEYVLYINPDEETDYSADLKALISAITAPFSKARSWVKVRGQERQSLLGRPSSAAGYGAADDMNPTARDGYFASKAARRLQSHGNDPHTAIATDAEDAEDAEDADLEADIDYASSEEFPAGYETHWATLPSVTDQRMTVYKDHVMFMVTSGLYAMSFLLLGISTVLILTGRHKLRVEVDAGVTIGSVVSLGCACTALALTMARWDSLSVSSKAVISVTFATICVLTGMLLILVMGNSAL</sequence>
<comment type="subcellular location">
    <subcellularLocation>
        <location evidence="1">Vacuole membrane</location>
        <topology evidence="1">Multi-pass membrane protein</topology>
    </subcellularLocation>
</comment>
<keyword evidence="4 7" id="KW-1133">Transmembrane helix</keyword>
<dbReference type="STRING" id="158607.A0A2P5HQY7"/>
<evidence type="ECO:0000256" key="1">
    <source>
        <dbReference type="ARBA" id="ARBA00004128"/>
    </source>
</evidence>
<evidence type="ECO:0000313" key="10">
    <source>
        <dbReference type="Proteomes" id="UP000094444"/>
    </source>
</evidence>
<keyword evidence="10" id="KW-1185">Reference proteome</keyword>
<feature type="compositionally biased region" description="Low complexity" evidence="6">
    <location>
        <begin position="204"/>
        <end position="217"/>
    </location>
</feature>
<evidence type="ECO:0000313" key="9">
    <source>
        <dbReference type="EMBL" id="POS72669.1"/>
    </source>
</evidence>
<evidence type="ECO:0000256" key="4">
    <source>
        <dbReference type="ARBA" id="ARBA00022989"/>
    </source>
</evidence>
<gene>
    <name evidence="9" type="ORF">DHEL01_v208934</name>
</gene>
<dbReference type="EMBL" id="MAVT02000951">
    <property type="protein sequence ID" value="POS72669.1"/>
    <property type="molecule type" value="Genomic_DNA"/>
</dbReference>
<dbReference type="OrthoDB" id="5588846at2759"/>
<dbReference type="PANTHER" id="PTHR46140">
    <property type="entry name" value="VACUOLAR TRANSPORTER CHAPERONE 1-RELATED"/>
    <property type="match status" value="1"/>
</dbReference>
<feature type="domain" description="SPX" evidence="8">
    <location>
        <begin position="1"/>
        <end position="163"/>
    </location>
</feature>